<dbReference type="RefSeq" id="WP_379479046.1">
    <property type="nucleotide sequence ID" value="NZ_BAAAXC010000015.1"/>
</dbReference>
<organism evidence="2 3">
    <name type="scientific">Nonomuraea roseola</name>
    <dbReference type="NCBI Taxonomy" id="46179"/>
    <lineage>
        <taxon>Bacteria</taxon>
        <taxon>Bacillati</taxon>
        <taxon>Actinomycetota</taxon>
        <taxon>Actinomycetes</taxon>
        <taxon>Streptosporangiales</taxon>
        <taxon>Streptosporangiaceae</taxon>
        <taxon>Nonomuraea</taxon>
    </lineage>
</organism>
<dbReference type="SUPFAM" id="SSF51658">
    <property type="entry name" value="Xylose isomerase-like"/>
    <property type="match status" value="1"/>
</dbReference>
<evidence type="ECO:0000259" key="1">
    <source>
        <dbReference type="Pfam" id="PF01261"/>
    </source>
</evidence>
<evidence type="ECO:0000313" key="3">
    <source>
        <dbReference type="Proteomes" id="UP001589646"/>
    </source>
</evidence>
<dbReference type="InterPro" id="IPR036237">
    <property type="entry name" value="Xyl_isomerase-like_sf"/>
</dbReference>
<reference evidence="2 3" key="1">
    <citation type="submission" date="2024-09" db="EMBL/GenBank/DDBJ databases">
        <authorList>
            <person name="Sun Q."/>
            <person name="Mori K."/>
        </authorList>
    </citation>
    <scope>NUCLEOTIDE SEQUENCE [LARGE SCALE GENOMIC DNA]</scope>
    <source>
        <strain evidence="2 3">JCM 3323</strain>
    </source>
</reference>
<proteinExistence type="predicted"/>
<dbReference type="InterPro" id="IPR050312">
    <property type="entry name" value="IolE/XylAMocC-like"/>
</dbReference>
<dbReference type="PANTHER" id="PTHR12110:SF41">
    <property type="entry name" value="INOSOSE DEHYDRATASE"/>
    <property type="match status" value="1"/>
</dbReference>
<gene>
    <name evidence="2" type="ORF">ACFFRN_18730</name>
</gene>
<dbReference type="EMBL" id="JBHMCE010000005">
    <property type="protein sequence ID" value="MFB9528653.1"/>
    <property type="molecule type" value="Genomic_DNA"/>
</dbReference>
<accession>A0ABV5Q0Z8</accession>
<feature type="domain" description="Xylose isomerase-like TIM barrel" evidence="1">
    <location>
        <begin position="41"/>
        <end position="284"/>
    </location>
</feature>
<name>A0ABV5Q0Z8_9ACTN</name>
<keyword evidence="2" id="KW-0413">Isomerase</keyword>
<dbReference type="Proteomes" id="UP001589646">
    <property type="component" value="Unassembled WGS sequence"/>
</dbReference>
<dbReference type="InterPro" id="IPR013022">
    <property type="entry name" value="Xyl_isomerase-like_TIM-brl"/>
</dbReference>
<dbReference type="PANTHER" id="PTHR12110">
    <property type="entry name" value="HYDROXYPYRUVATE ISOMERASE"/>
    <property type="match status" value="1"/>
</dbReference>
<protein>
    <submittedName>
        <fullName evidence="2">Sugar phosphate isomerase/epimerase family protein</fullName>
    </submittedName>
</protein>
<dbReference type="Gene3D" id="3.20.20.150">
    <property type="entry name" value="Divalent-metal-dependent TIM barrel enzymes"/>
    <property type="match status" value="1"/>
</dbReference>
<dbReference type="Pfam" id="PF01261">
    <property type="entry name" value="AP_endonuc_2"/>
    <property type="match status" value="1"/>
</dbReference>
<dbReference type="GO" id="GO:0016853">
    <property type="term" value="F:isomerase activity"/>
    <property type="evidence" value="ECO:0007669"/>
    <property type="project" value="UniProtKB-KW"/>
</dbReference>
<sequence length="286" mass="31184">MREPARLPRDLGRQEVNLGVNTWVWTSPLTDGDLEALAPRVAGWGFDVIEVPVEQPGDWDPVRAADLLASLGLRASVVLVMPPGRDLVASDTVRETQDYLRHCMDVAEIVGSPVIAGPAYSAVGRTWRMSARERAAAYAELRENLKPVIDHSEVRLAVEPLNRYETSLLNTVEQALEALPERAGLTLDIYHLNIEEKDPAAAVRLAAGRIAHVQVCGTDRGTPGQDRFDWPSFVGALREVSYGGPLVIESFTAHNQTIATAASIWRPLAPSQDALAVDGLAFLRTL</sequence>
<comment type="caution">
    <text evidence="2">The sequence shown here is derived from an EMBL/GenBank/DDBJ whole genome shotgun (WGS) entry which is preliminary data.</text>
</comment>
<evidence type="ECO:0000313" key="2">
    <source>
        <dbReference type="EMBL" id="MFB9528653.1"/>
    </source>
</evidence>
<keyword evidence="3" id="KW-1185">Reference proteome</keyword>